<dbReference type="Proteomes" id="UP000185478">
    <property type="component" value="Chromosome"/>
</dbReference>
<feature type="transmembrane region" description="Helical" evidence="5">
    <location>
        <begin position="253"/>
        <end position="277"/>
    </location>
</feature>
<feature type="transmembrane region" description="Helical" evidence="5">
    <location>
        <begin position="342"/>
        <end position="365"/>
    </location>
</feature>
<dbReference type="InterPro" id="IPR036259">
    <property type="entry name" value="MFS_trans_sf"/>
</dbReference>
<feature type="transmembrane region" description="Helical" evidence="5">
    <location>
        <begin position="215"/>
        <end position="241"/>
    </location>
</feature>
<protein>
    <recommendedName>
        <fullName evidence="6">Major facilitator superfamily (MFS) profile domain-containing protein</fullName>
    </recommendedName>
</protein>
<feature type="transmembrane region" description="Helical" evidence="5">
    <location>
        <begin position="46"/>
        <end position="67"/>
    </location>
</feature>
<feature type="transmembrane region" description="Helical" evidence="5">
    <location>
        <begin position="79"/>
        <end position="97"/>
    </location>
</feature>
<sequence length="411" mass="43439">MTSSSRVRPHWVAGLAIILTALNMRAAVTGLSPLLPRLMHDLGLSGTQIGVLGMIPTAMFAVSAISSPKLLKVLTIPRALFLAMVLTAGGQILRVAIPTFTGMFAGSLCALFAIGVTNALLPLAVRAFYPSRVPGWSMTYLVVMQIGMAGAPLLAEPLALWGDSSTNGHGWRISLGSWSLMAILAALAWIPLLATPRSKVADQASKRGEKMLPVWKTPVGLGLATMFGFTSFATYAMMLFLPQMYVDGGASPQFAALMLSVWAGLGLALAFIGPWLVGRFEDPFPAIVFFLILFIIGNFGIALAPMRAPWLWVIISALGPCTFPMGLTLVNVRARTMAGATALSAFGQGAGYTIACGGPLFYGILHEHVAGWVWPNVVTAVVLTIVAVGGFFATRNTTVEQQLGLIPPGRA</sequence>
<gene>
    <name evidence="7" type="ORF">CAQU_03760</name>
</gene>
<accession>A0A1L7CES2</accession>
<feature type="transmembrane region" description="Helical" evidence="5">
    <location>
        <begin position="137"/>
        <end position="155"/>
    </location>
</feature>
<keyword evidence="8" id="KW-1185">Reference proteome</keyword>
<dbReference type="EMBL" id="CP009245">
    <property type="protein sequence ID" value="APT84327.1"/>
    <property type="molecule type" value="Genomic_DNA"/>
</dbReference>
<evidence type="ECO:0000256" key="4">
    <source>
        <dbReference type="ARBA" id="ARBA00023136"/>
    </source>
</evidence>
<dbReference type="GO" id="GO:0005886">
    <property type="term" value="C:plasma membrane"/>
    <property type="evidence" value="ECO:0007669"/>
    <property type="project" value="UniProtKB-SubCell"/>
</dbReference>
<evidence type="ECO:0000256" key="2">
    <source>
        <dbReference type="ARBA" id="ARBA00022692"/>
    </source>
</evidence>
<feature type="transmembrane region" description="Helical" evidence="5">
    <location>
        <begin position="371"/>
        <end position="393"/>
    </location>
</feature>
<evidence type="ECO:0000256" key="5">
    <source>
        <dbReference type="SAM" id="Phobius"/>
    </source>
</evidence>
<feature type="transmembrane region" description="Helical" evidence="5">
    <location>
        <begin position="310"/>
        <end position="330"/>
    </location>
</feature>
<comment type="subcellular location">
    <subcellularLocation>
        <location evidence="1">Cell membrane</location>
        <topology evidence="1">Multi-pass membrane protein</topology>
    </subcellularLocation>
</comment>
<keyword evidence="2 5" id="KW-0812">Transmembrane</keyword>
<feature type="transmembrane region" description="Helical" evidence="5">
    <location>
        <begin position="175"/>
        <end position="194"/>
    </location>
</feature>
<feature type="transmembrane region" description="Helical" evidence="5">
    <location>
        <begin position="284"/>
        <end position="304"/>
    </location>
</feature>
<dbReference type="SUPFAM" id="SSF103473">
    <property type="entry name" value="MFS general substrate transporter"/>
    <property type="match status" value="1"/>
</dbReference>
<dbReference type="GO" id="GO:0022857">
    <property type="term" value="F:transmembrane transporter activity"/>
    <property type="evidence" value="ECO:0007669"/>
    <property type="project" value="InterPro"/>
</dbReference>
<evidence type="ECO:0000313" key="8">
    <source>
        <dbReference type="Proteomes" id="UP000185478"/>
    </source>
</evidence>
<dbReference type="PANTHER" id="PTHR23523">
    <property type="match status" value="1"/>
</dbReference>
<proteinExistence type="predicted"/>
<dbReference type="PANTHER" id="PTHR23523:SF2">
    <property type="entry name" value="2-NITROIMIDAZOLE TRANSPORTER"/>
    <property type="match status" value="1"/>
</dbReference>
<evidence type="ECO:0000256" key="1">
    <source>
        <dbReference type="ARBA" id="ARBA00004651"/>
    </source>
</evidence>
<evidence type="ECO:0000259" key="6">
    <source>
        <dbReference type="PROSITE" id="PS50850"/>
    </source>
</evidence>
<dbReference type="KEGG" id="caqu:CAQU_03760"/>
<dbReference type="RefSeq" id="WP_075725320.1">
    <property type="nucleotide sequence ID" value="NZ_CP009245.1"/>
</dbReference>
<keyword evidence="4 5" id="KW-0472">Membrane</keyword>
<evidence type="ECO:0000256" key="3">
    <source>
        <dbReference type="ARBA" id="ARBA00022989"/>
    </source>
</evidence>
<dbReference type="Pfam" id="PF07690">
    <property type="entry name" value="MFS_1"/>
    <property type="match status" value="1"/>
</dbReference>
<dbReference type="InterPro" id="IPR020846">
    <property type="entry name" value="MFS_dom"/>
</dbReference>
<keyword evidence="3 5" id="KW-1133">Transmembrane helix</keyword>
<dbReference type="AlphaFoldDB" id="A0A1L7CES2"/>
<dbReference type="Gene3D" id="1.20.1250.20">
    <property type="entry name" value="MFS general substrate transporter like domains"/>
    <property type="match status" value="2"/>
</dbReference>
<dbReference type="STRING" id="1431546.CAQU_03760"/>
<feature type="transmembrane region" description="Helical" evidence="5">
    <location>
        <begin position="103"/>
        <end position="125"/>
    </location>
</feature>
<evidence type="ECO:0000313" key="7">
    <source>
        <dbReference type="EMBL" id="APT84327.1"/>
    </source>
</evidence>
<feature type="domain" description="Major facilitator superfamily (MFS) profile" evidence="6">
    <location>
        <begin position="9"/>
        <end position="411"/>
    </location>
</feature>
<reference evidence="7 8" key="1">
    <citation type="submission" date="2014-08" db="EMBL/GenBank/DDBJ databases">
        <title>Complete genome sequence of Corynebacterium aquilae S-613T(T) (=DSM 44791(T)), isolated from the choana of a healthy golden eagle.</title>
        <authorList>
            <person name="Ruckert C."/>
            <person name="Albersmeier A."/>
            <person name="Winkler A."/>
            <person name="Kalinowski J."/>
        </authorList>
    </citation>
    <scope>NUCLEOTIDE SEQUENCE [LARGE SCALE GENOMIC DNA]</scope>
    <source>
        <strain evidence="7 8">S-613</strain>
    </source>
</reference>
<dbReference type="InterPro" id="IPR011701">
    <property type="entry name" value="MFS"/>
</dbReference>
<dbReference type="OrthoDB" id="5317164at2"/>
<dbReference type="InterPro" id="IPR052524">
    <property type="entry name" value="MFS_Cyanate_Porter"/>
</dbReference>
<dbReference type="PROSITE" id="PS50850">
    <property type="entry name" value="MFS"/>
    <property type="match status" value="1"/>
</dbReference>
<name>A0A1L7CES2_9CORY</name>
<organism evidence="7 8">
    <name type="scientific">Corynebacterium aquilae DSM 44791</name>
    <dbReference type="NCBI Taxonomy" id="1431546"/>
    <lineage>
        <taxon>Bacteria</taxon>
        <taxon>Bacillati</taxon>
        <taxon>Actinomycetota</taxon>
        <taxon>Actinomycetes</taxon>
        <taxon>Mycobacteriales</taxon>
        <taxon>Corynebacteriaceae</taxon>
        <taxon>Corynebacterium</taxon>
    </lineage>
</organism>